<dbReference type="Proteomes" id="UP001396898">
    <property type="component" value="Unassembled WGS sequence"/>
</dbReference>
<evidence type="ECO:0000256" key="1">
    <source>
        <dbReference type="SAM" id="MobiDB-lite"/>
    </source>
</evidence>
<gene>
    <name evidence="2" type="ORF">PG991_015226</name>
</gene>
<evidence type="ECO:0000313" key="3">
    <source>
        <dbReference type="Proteomes" id="UP001396898"/>
    </source>
</evidence>
<protein>
    <submittedName>
        <fullName evidence="2">Uncharacterized protein</fullName>
    </submittedName>
</protein>
<keyword evidence="3" id="KW-1185">Reference proteome</keyword>
<sequence>MTRPTQYNAAHEANNPRSKRETSCLNQPPGANDLILESSVRDEQGSSTRSAATHFPLPPDRVLNPRAVEAQEVGQMLVEMRVEFDGLFTGIEQSRIVVPDSDSDSEADQEAEVNATVRFITSRASFECDVGREVLRTYHRKMEVGSLTPLNASRDLIKNAFGSNLCYACIILTSGWSNTLIMEEGLEDIRRQVKKEHANISEAKWASDEWRVTCMSNSIKCMTS</sequence>
<organism evidence="2 3">
    <name type="scientific">Apiospora marii</name>
    <dbReference type="NCBI Taxonomy" id="335849"/>
    <lineage>
        <taxon>Eukaryota</taxon>
        <taxon>Fungi</taxon>
        <taxon>Dikarya</taxon>
        <taxon>Ascomycota</taxon>
        <taxon>Pezizomycotina</taxon>
        <taxon>Sordariomycetes</taxon>
        <taxon>Xylariomycetidae</taxon>
        <taxon>Amphisphaeriales</taxon>
        <taxon>Apiosporaceae</taxon>
        <taxon>Apiospora</taxon>
    </lineage>
</organism>
<accession>A0ABR1R126</accession>
<evidence type="ECO:0000313" key="2">
    <source>
        <dbReference type="EMBL" id="KAK7995759.1"/>
    </source>
</evidence>
<comment type="caution">
    <text evidence="2">The sequence shown here is derived from an EMBL/GenBank/DDBJ whole genome shotgun (WGS) entry which is preliminary data.</text>
</comment>
<dbReference type="EMBL" id="JAQQWI010000022">
    <property type="protein sequence ID" value="KAK7995759.1"/>
    <property type="molecule type" value="Genomic_DNA"/>
</dbReference>
<feature type="region of interest" description="Disordered" evidence="1">
    <location>
        <begin position="1"/>
        <end position="33"/>
    </location>
</feature>
<reference evidence="2 3" key="1">
    <citation type="submission" date="2023-01" db="EMBL/GenBank/DDBJ databases">
        <title>Analysis of 21 Apiospora genomes using comparative genomics revels a genus with tremendous synthesis potential of carbohydrate active enzymes and secondary metabolites.</title>
        <authorList>
            <person name="Sorensen T."/>
        </authorList>
    </citation>
    <scope>NUCLEOTIDE SEQUENCE [LARGE SCALE GENOMIC DNA]</scope>
    <source>
        <strain evidence="2 3">CBS 20057</strain>
    </source>
</reference>
<name>A0ABR1R126_9PEZI</name>
<proteinExistence type="predicted"/>